<feature type="region of interest" description="Disordered" evidence="5">
    <location>
        <begin position="175"/>
        <end position="194"/>
    </location>
</feature>
<dbReference type="SMART" id="SM00384">
    <property type="entry name" value="AT_hook"/>
    <property type="match status" value="3"/>
</dbReference>
<dbReference type="Pfam" id="PF04434">
    <property type="entry name" value="SWIM"/>
    <property type="match status" value="1"/>
</dbReference>
<evidence type="ECO:0000256" key="5">
    <source>
        <dbReference type="SAM" id="MobiDB-lite"/>
    </source>
</evidence>
<dbReference type="GO" id="GO:0008270">
    <property type="term" value="F:zinc ion binding"/>
    <property type="evidence" value="ECO:0007669"/>
    <property type="project" value="UniProtKB-KW"/>
</dbReference>
<dbReference type="GO" id="GO:0003677">
    <property type="term" value="F:DNA binding"/>
    <property type="evidence" value="ECO:0007669"/>
    <property type="project" value="InterPro"/>
</dbReference>
<feature type="compositionally biased region" description="Acidic residues" evidence="5">
    <location>
        <begin position="221"/>
        <end position="232"/>
    </location>
</feature>
<dbReference type="PRINTS" id="PR00929">
    <property type="entry name" value="ATHOOK"/>
</dbReference>
<dbReference type="AlphaFoldDB" id="A0A7G2FBE5"/>
<name>A0A7G2FBE5_ARATH</name>
<dbReference type="Proteomes" id="UP000516314">
    <property type="component" value="Chromosome 5"/>
</dbReference>
<sequence length="945" mass="107844">MSGFDCLKLHIKYGGDVSIRDESFAYIGGFEKRDMLIDPDLMTWSIFADFPAENGVSAPVEKVWYKLAHESFESVRAIGEDRDSGIRQLCSEALIGGEVDVYIEQGVSEPTPFPMSQHGEEAVVEEMEESDAEVEGDKTGEEDRGKDDDVDPVAECEGDDPRFRAFYEEINEEDNNHQDAGEAAGQGIPEADEGHVTGQEAGVDEGHVTGQEAGQEAGQEGIDEEEFEDQSMDTERPDAALDTDEEWDALDREEREIARAKFTKDKPPYLWLKQQFNNGEEFKDQLLSHENCQWKIYCSVDKRVGKWTVKTYVDVHKHAISGKARMLKQGVIARLFRDEARRRPTLTWVDIKDEIMMRYTISVSKWICRKARRMAFDMVIETQRQQFAKLWDYEGELQRSNKHTHTQIVTIPRADGKQQFDKFYICFEKLRTTWKSCCRPIIGLDGAFLKWELKGEILAAVGRDADNRIYPIAWAIVRVEDNEAWAWFVEKLKEDLDLGVGAGFTVISDKQKGLINAVADLLPQAEHRHCARHIYANWKKVYGDYCHESYFWAIDYSATEGDYSYNMDALRSYDPDACDDLLKTDPTTWCRAFFSTHSSCEDVSNNLSESFNRTIREARKLPVVNMLEEVRRISMKRIAKLCDKTAKCETRFPPKIMQILEGNRKSSKYCQVLKSGENKFEILEGSGYYSVDLLTRTCGCRQWELTGIPCPHAIYVITEHNRDPEDYVDRLLETRVWKATYKDNIEPMNGERLWKRRGKGRIEVPDKRGKRGRPKKFARIKEPGESSTNPTKLTREGKTVTCSNCKQIGHNKGTCKNPTVQLAPPRKRGRPRKCVDNDDPWNIHNAPRRWRAAQSQSTPPVAQSQSTPPVAQSQPTQNLQHSSAPAANPSGRGRARGRPPGVKNGQGKGKGKGRGKVTDESPRPPVFFMSPWTDKVFDVWRPERK</sequence>
<evidence type="ECO:0000256" key="4">
    <source>
        <dbReference type="PROSITE-ProRule" id="PRU00325"/>
    </source>
</evidence>
<dbReference type="InterPro" id="IPR007527">
    <property type="entry name" value="Znf_SWIM"/>
</dbReference>
<feature type="compositionally biased region" description="Basic residues" evidence="5">
    <location>
        <begin position="768"/>
        <end position="778"/>
    </location>
</feature>
<dbReference type="PROSITE" id="PS50966">
    <property type="entry name" value="ZF_SWIM"/>
    <property type="match status" value="1"/>
</dbReference>
<reference evidence="7 8" key="1">
    <citation type="submission" date="2020-09" db="EMBL/GenBank/DDBJ databases">
        <authorList>
            <person name="Ashkenazy H."/>
        </authorList>
    </citation>
    <scope>NUCLEOTIDE SEQUENCE [LARGE SCALE GENOMIC DNA]</scope>
    <source>
        <strain evidence="8">cv. Cdm-0</strain>
    </source>
</reference>
<feature type="compositionally biased region" description="Acidic residues" evidence="5">
    <location>
        <begin position="148"/>
        <end position="158"/>
    </location>
</feature>
<evidence type="ECO:0000313" key="8">
    <source>
        <dbReference type="Proteomes" id="UP000516314"/>
    </source>
</evidence>
<feature type="region of interest" description="Disordered" evidence="5">
    <location>
        <begin position="212"/>
        <end position="240"/>
    </location>
</feature>
<dbReference type="EMBL" id="LR881470">
    <property type="protein sequence ID" value="CAD5332742.1"/>
    <property type="molecule type" value="Genomic_DNA"/>
</dbReference>
<feature type="region of interest" description="Disordered" evidence="5">
    <location>
        <begin position="109"/>
        <end position="160"/>
    </location>
</feature>
<feature type="compositionally biased region" description="Low complexity" evidence="5">
    <location>
        <begin position="884"/>
        <end position="905"/>
    </location>
</feature>
<evidence type="ECO:0000256" key="1">
    <source>
        <dbReference type="ARBA" id="ARBA00022723"/>
    </source>
</evidence>
<protein>
    <submittedName>
        <fullName evidence="7">(thale cress) hypothetical protein</fullName>
    </submittedName>
</protein>
<feature type="compositionally biased region" description="Acidic residues" evidence="5">
    <location>
        <begin position="122"/>
        <end position="134"/>
    </location>
</feature>
<dbReference type="Pfam" id="PF10551">
    <property type="entry name" value="MULE"/>
    <property type="match status" value="1"/>
</dbReference>
<dbReference type="InterPro" id="IPR017956">
    <property type="entry name" value="AT_hook_DNA-bd_motif"/>
</dbReference>
<evidence type="ECO:0000256" key="2">
    <source>
        <dbReference type="ARBA" id="ARBA00022771"/>
    </source>
</evidence>
<feature type="domain" description="SWIM-type" evidence="6">
    <location>
        <begin position="689"/>
        <end position="721"/>
    </location>
</feature>
<feature type="compositionally biased region" description="Polar residues" evidence="5">
    <location>
        <begin position="853"/>
        <end position="883"/>
    </location>
</feature>
<accession>A0A7G2FBE5</accession>
<feature type="region of interest" description="Disordered" evidence="5">
    <location>
        <begin position="757"/>
        <end position="945"/>
    </location>
</feature>
<organism evidence="7 8">
    <name type="scientific">Arabidopsis thaliana</name>
    <name type="common">Mouse-ear cress</name>
    <dbReference type="NCBI Taxonomy" id="3702"/>
    <lineage>
        <taxon>Eukaryota</taxon>
        <taxon>Viridiplantae</taxon>
        <taxon>Streptophyta</taxon>
        <taxon>Embryophyta</taxon>
        <taxon>Tracheophyta</taxon>
        <taxon>Spermatophyta</taxon>
        <taxon>Magnoliopsida</taxon>
        <taxon>eudicotyledons</taxon>
        <taxon>Gunneridae</taxon>
        <taxon>Pentapetalae</taxon>
        <taxon>rosids</taxon>
        <taxon>malvids</taxon>
        <taxon>Brassicales</taxon>
        <taxon>Brassicaceae</taxon>
        <taxon>Camelineae</taxon>
        <taxon>Arabidopsis</taxon>
    </lineage>
</organism>
<dbReference type="SMART" id="SM00575">
    <property type="entry name" value="ZnF_PMZ"/>
    <property type="match status" value="1"/>
</dbReference>
<evidence type="ECO:0000259" key="6">
    <source>
        <dbReference type="PROSITE" id="PS50966"/>
    </source>
</evidence>
<gene>
    <name evidence="7" type="ORF">AT9943_LOCUS20132</name>
</gene>
<evidence type="ECO:0000256" key="3">
    <source>
        <dbReference type="ARBA" id="ARBA00022833"/>
    </source>
</evidence>
<dbReference type="InterPro" id="IPR018289">
    <property type="entry name" value="MULE_transposase_dom"/>
</dbReference>
<keyword evidence="2 4" id="KW-0863">Zinc-finger</keyword>
<feature type="compositionally biased region" description="Basic and acidic residues" evidence="5">
    <location>
        <begin position="935"/>
        <end position="945"/>
    </location>
</feature>
<dbReference type="PANTHER" id="PTHR31973:SF189">
    <property type="entry name" value="TRANSPOSASE, MUDR, PLANT, MULE TRANSPOSASE DOMAIN PROTEIN-RELATED"/>
    <property type="match status" value="1"/>
</dbReference>
<proteinExistence type="predicted"/>
<evidence type="ECO:0000313" key="7">
    <source>
        <dbReference type="EMBL" id="CAD5332742.1"/>
    </source>
</evidence>
<dbReference type="InterPro" id="IPR006564">
    <property type="entry name" value="Znf_PMZ"/>
</dbReference>
<keyword evidence="1" id="KW-0479">Metal-binding</keyword>
<keyword evidence="3" id="KW-0862">Zinc</keyword>
<feature type="compositionally biased region" description="Basic and acidic residues" evidence="5">
    <location>
        <begin position="135"/>
        <end position="147"/>
    </location>
</feature>
<dbReference type="PANTHER" id="PTHR31973">
    <property type="entry name" value="POLYPROTEIN, PUTATIVE-RELATED"/>
    <property type="match status" value="1"/>
</dbReference>